<gene>
    <name evidence="2" type="ORF">J4G33_10205</name>
</gene>
<keyword evidence="1" id="KW-1133">Transmembrane helix</keyword>
<keyword evidence="1" id="KW-0812">Transmembrane</keyword>
<feature type="transmembrane region" description="Helical" evidence="1">
    <location>
        <begin position="12"/>
        <end position="37"/>
    </location>
</feature>
<accession>A0A939LQJ9</accession>
<proteinExistence type="predicted"/>
<dbReference type="Proteomes" id="UP000664209">
    <property type="component" value="Unassembled WGS sequence"/>
</dbReference>
<sequence>MSDNSKPRDRALRLLLALAGTAAVATLGTLVWSGYLADEAAGAPVGADVPGTTVAGVLLWSLAALTVALAVTAFAVLGTRRR</sequence>
<dbReference type="EMBL" id="JAGEMK010000004">
    <property type="protein sequence ID" value="MBO1752173.1"/>
    <property type="molecule type" value="Genomic_DNA"/>
</dbReference>
<dbReference type="AlphaFoldDB" id="A0A939LQJ9"/>
<comment type="caution">
    <text evidence="2">The sequence shown here is derived from an EMBL/GenBank/DDBJ whole genome shotgun (WGS) entry which is preliminary data.</text>
</comment>
<keyword evidence="1" id="KW-0472">Membrane</keyword>
<reference evidence="2" key="1">
    <citation type="submission" date="2021-03" db="EMBL/GenBank/DDBJ databases">
        <title>Actinotalea soli sp. nov., isolated from soil.</title>
        <authorList>
            <person name="Ping W."/>
            <person name="Zhang J."/>
        </authorList>
    </citation>
    <scope>NUCLEOTIDE SEQUENCE</scope>
    <source>
        <strain evidence="2">BY-33</strain>
    </source>
</reference>
<dbReference type="RefSeq" id="WP_208055855.1">
    <property type="nucleotide sequence ID" value="NZ_JAGEMK010000004.1"/>
</dbReference>
<name>A0A939LQJ9_9CELL</name>
<evidence type="ECO:0000256" key="1">
    <source>
        <dbReference type="SAM" id="Phobius"/>
    </source>
</evidence>
<evidence type="ECO:0000313" key="2">
    <source>
        <dbReference type="EMBL" id="MBO1752173.1"/>
    </source>
</evidence>
<organism evidence="2 3">
    <name type="scientific">Actinotalea soli</name>
    <dbReference type="NCBI Taxonomy" id="2819234"/>
    <lineage>
        <taxon>Bacteria</taxon>
        <taxon>Bacillati</taxon>
        <taxon>Actinomycetota</taxon>
        <taxon>Actinomycetes</taxon>
        <taxon>Micrococcales</taxon>
        <taxon>Cellulomonadaceae</taxon>
        <taxon>Actinotalea</taxon>
    </lineage>
</organism>
<keyword evidence="3" id="KW-1185">Reference proteome</keyword>
<evidence type="ECO:0000313" key="3">
    <source>
        <dbReference type="Proteomes" id="UP000664209"/>
    </source>
</evidence>
<feature type="transmembrane region" description="Helical" evidence="1">
    <location>
        <begin position="57"/>
        <end position="77"/>
    </location>
</feature>
<protein>
    <submittedName>
        <fullName evidence="2">Uncharacterized protein</fullName>
    </submittedName>
</protein>